<dbReference type="InterPro" id="IPR034294">
    <property type="entry name" value="Aquaporin_transptr"/>
</dbReference>
<feature type="transmembrane region" description="Helical" evidence="8">
    <location>
        <begin position="36"/>
        <end position="56"/>
    </location>
</feature>
<name>A0A094PPV5_9ZZZZ</name>
<dbReference type="GO" id="GO:0015250">
    <property type="term" value="F:water channel activity"/>
    <property type="evidence" value="ECO:0007669"/>
    <property type="project" value="TreeGrafter"/>
</dbReference>
<evidence type="ECO:0008006" key="10">
    <source>
        <dbReference type="Google" id="ProtNLM"/>
    </source>
</evidence>
<dbReference type="Pfam" id="PF00230">
    <property type="entry name" value="MIP"/>
    <property type="match status" value="1"/>
</dbReference>
<feature type="transmembrane region" description="Helical" evidence="8">
    <location>
        <begin position="111"/>
        <end position="136"/>
    </location>
</feature>
<protein>
    <recommendedName>
        <fullName evidence="10">Aquaporin</fullName>
    </recommendedName>
</protein>
<dbReference type="AlphaFoldDB" id="A0A094PPV5"/>
<comment type="caution">
    <text evidence="9">The sequence shown here is derived from an EMBL/GenBank/DDBJ whole genome shotgun (WGS) entry which is preliminary data.</text>
</comment>
<evidence type="ECO:0000256" key="3">
    <source>
        <dbReference type="ARBA" id="ARBA00022448"/>
    </source>
</evidence>
<feature type="transmembrane region" description="Helical" evidence="8">
    <location>
        <begin position="12"/>
        <end position="30"/>
    </location>
</feature>
<gene>
    <name evidence="9" type="ORF">GM51_20595</name>
</gene>
<keyword evidence="5 8" id="KW-0812">Transmembrane</keyword>
<keyword evidence="7 8" id="KW-0472">Membrane</keyword>
<dbReference type="PANTHER" id="PTHR19139:SF199">
    <property type="entry name" value="MIP17260P"/>
    <property type="match status" value="1"/>
</dbReference>
<evidence type="ECO:0000313" key="9">
    <source>
        <dbReference type="EMBL" id="KGA13127.1"/>
    </source>
</evidence>
<dbReference type="SUPFAM" id="SSF81338">
    <property type="entry name" value="Aquaporin-like"/>
    <property type="match status" value="1"/>
</dbReference>
<dbReference type="PROSITE" id="PS00221">
    <property type="entry name" value="MIP"/>
    <property type="match status" value="1"/>
</dbReference>
<evidence type="ECO:0000256" key="8">
    <source>
        <dbReference type="SAM" id="Phobius"/>
    </source>
</evidence>
<evidence type="ECO:0000256" key="2">
    <source>
        <dbReference type="ARBA" id="ARBA00006175"/>
    </source>
</evidence>
<reference evidence="9" key="1">
    <citation type="submission" date="2014-06" db="EMBL/GenBank/DDBJ databases">
        <title>Key roles for freshwater Actinobacteria revealed by deep metagenomic sequencing.</title>
        <authorList>
            <person name="Ghai R."/>
            <person name="Mizuno C.M."/>
            <person name="Picazo A."/>
            <person name="Camacho A."/>
            <person name="Rodriguez-Valera F."/>
        </authorList>
    </citation>
    <scope>NUCLEOTIDE SEQUENCE</scope>
</reference>
<evidence type="ECO:0000256" key="7">
    <source>
        <dbReference type="ARBA" id="ARBA00023136"/>
    </source>
</evidence>
<dbReference type="PRINTS" id="PR00783">
    <property type="entry name" value="MINTRINSICP"/>
</dbReference>
<dbReference type="PANTHER" id="PTHR19139">
    <property type="entry name" value="AQUAPORIN TRANSPORTER"/>
    <property type="match status" value="1"/>
</dbReference>
<comment type="subcellular location">
    <subcellularLocation>
        <location evidence="1">Cell membrane</location>
        <topology evidence="1">Multi-pass membrane protein</topology>
    </subcellularLocation>
</comment>
<keyword evidence="3" id="KW-0813">Transport</keyword>
<evidence type="ECO:0000256" key="6">
    <source>
        <dbReference type="ARBA" id="ARBA00022989"/>
    </source>
</evidence>
<dbReference type="InterPro" id="IPR023271">
    <property type="entry name" value="Aquaporin-like"/>
</dbReference>
<dbReference type="InterPro" id="IPR000425">
    <property type="entry name" value="MIP"/>
</dbReference>
<dbReference type="GO" id="GO:0005886">
    <property type="term" value="C:plasma membrane"/>
    <property type="evidence" value="ECO:0007669"/>
    <property type="project" value="UniProtKB-SubCell"/>
</dbReference>
<dbReference type="Gene3D" id="1.20.1080.10">
    <property type="entry name" value="Glycerol uptake facilitator protein"/>
    <property type="match status" value="1"/>
</dbReference>
<dbReference type="EMBL" id="JNSL01000200">
    <property type="protein sequence ID" value="KGA13127.1"/>
    <property type="molecule type" value="Genomic_DNA"/>
</dbReference>
<evidence type="ECO:0000256" key="4">
    <source>
        <dbReference type="ARBA" id="ARBA00022475"/>
    </source>
</evidence>
<feature type="transmembrane region" description="Helical" evidence="8">
    <location>
        <begin position="143"/>
        <end position="165"/>
    </location>
</feature>
<dbReference type="InterPro" id="IPR022357">
    <property type="entry name" value="MIP_CS"/>
</dbReference>
<keyword evidence="4" id="KW-1003">Cell membrane</keyword>
<evidence type="ECO:0000256" key="5">
    <source>
        <dbReference type="ARBA" id="ARBA00022692"/>
    </source>
</evidence>
<proteinExistence type="inferred from homology"/>
<keyword evidence="6 8" id="KW-1133">Transmembrane helix</keyword>
<sequence>MNNATARLLAEFLGVFFLCLFGIGAIMNGADLTGVALAHGLAIFVAICAFAHISGAHFNPAVTLALAATKRIAPTDALAYVIAQLVGAVAAAAILNAAFGTLGGVPSLGDGVSVSTGILVEAVATFILMVVIMGVAVDSRGTFSIVAGLPIGMAIVGDIFFAGPATGAAMNPARWFGPAVVAGDLASALVYIVGPIVGAMVAVFVYDMVMKPSKA</sequence>
<comment type="similarity">
    <text evidence="2">Belongs to the MIP/aquaporin (TC 1.A.8) family.</text>
</comment>
<feature type="transmembrane region" description="Helical" evidence="8">
    <location>
        <begin position="77"/>
        <end position="99"/>
    </location>
</feature>
<accession>A0A094PPV5</accession>
<evidence type="ECO:0000256" key="1">
    <source>
        <dbReference type="ARBA" id="ARBA00004651"/>
    </source>
</evidence>
<feature type="transmembrane region" description="Helical" evidence="8">
    <location>
        <begin position="185"/>
        <end position="206"/>
    </location>
</feature>
<organism evidence="9">
    <name type="scientific">freshwater metagenome</name>
    <dbReference type="NCBI Taxonomy" id="449393"/>
    <lineage>
        <taxon>unclassified sequences</taxon>
        <taxon>metagenomes</taxon>
        <taxon>ecological metagenomes</taxon>
    </lineage>
</organism>